<evidence type="ECO:0000256" key="14">
    <source>
        <dbReference type="PIRSR" id="PIRSR603373-2"/>
    </source>
</evidence>
<dbReference type="InterPro" id="IPR050860">
    <property type="entry name" value="FeoB_GTPase"/>
</dbReference>
<keyword evidence="3" id="KW-1003">Cell membrane</keyword>
<dbReference type="InterPro" id="IPR003373">
    <property type="entry name" value="Fe2_transport_prot-B"/>
</dbReference>
<keyword evidence="6 13" id="KW-0547">Nucleotide-binding</keyword>
<evidence type="ECO:0000256" key="15">
    <source>
        <dbReference type="RuleBase" id="RU362098"/>
    </source>
</evidence>
<feature type="transmembrane region" description="Helical" evidence="15">
    <location>
        <begin position="522"/>
        <end position="541"/>
    </location>
</feature>
<feature type="binding site" evidence="13">
    <location>
        <begin position="35"/>
        <end position="39"/>
    </location>
    <ligand>
        <name>GTP</name>
        <dbReference type="ChEBI" id="CHEBI:37565"/>
        <label>2</label>
    </ligand>
</feature>
<feature type="transmembrane region" description="Helical" evidence="15">
    <location>
        <begin position="670"/>
        <end position="688"/>
    </location>
</feature>
<keyword evidence="14" id="KW-0479">Metal-binding</keyword>
<evidence type="ECO:0000259" key="16">
    <source>
        <dbReference type="PROSITE" id="PS51711"/>
    </source>
</evidence>
<dbReference type="Pfam" id="PF07664">
    <property type="entry name" value="FeoB_C"/>
    <property type="match status" value="1"/>
</dbReference>
<dbReference type="Pfam" id="PF02421">
    <property type="entry name" value="FeoB_N"/>
    <property type="match status" value="1"/>
</dbReference>
<evidence type="ECO:0000256" key="12">
    <source>
        <dbReference type="NCBIfam" id="TIGR00437"/>
    </source>
</evidence>
<evidence type="ECO:0000256" key="7">
    <source>
        <dbReference type="ARBA" id="ARBA00022989"/>
    </source>
</evidence>
<feature type="binding site" evidence="13">
    <location>
        <begin position="10"/>
        <end position="17"/>
    </location>
    <ligand>
        <name>GTP</name>
        <dbReference type="ChEBI" id="CHEBI:37565"/>
        <label>1</label>
    </ligand>
</feature>
<comment type="caution">
    <text evidence="17">The sequence shown here is derived from an EMBL/GenBank/DDBJ whole genome shotgun (WGS) entry which is preliminary data.</text>
</comment>
<evidence type="ECO:0000256" key="9">
    <source>
        <dbReference type="ARBA" id="ARBA00023065"/>
    </source>
</evidence>
<dbReference type="Proteomes" id="UP000005801">
    <property type="component" value="Unassembled WGS sequence"/>
</dbReference>
<dbReference type="EMBL" id="ABCS01000075">
    <property type="protein sequence ID" value="EDM76012.1"/>
    <property type="molecule type" value="Genomic_DNA"/>
</dbReference>
<reference evidence="17 18" key="1">
    <citation type="submission" date="2007-06" db="EMBL/GenBank/DDBJ databases">
        <authorList>
            <person name="Shimkets L."/>
            <person name="Ferriera S."/>
            <person name="Johnson J."/>
            <person name="Kravitz S."/>
            <person name="Beeson K."/>
            <person name="Sutton G."/>
            <person name="Rogers Y.-H."/>
            <person name="Friedman R."/>
            <person name="Frazier M."/>
            <person name="Venter J.C."/>
        </authorList>
    </citation>
    <scope>NUCLEOTIDE SEQUENCE [LARGE SCALE GENOMIC DNA]</scope>
    <source>
        <strain evidence="17 18">SIR-1</strain>
    </source>
</reference>
<dbReference type="SUPFAM" id="SSF52540">
    <property type="entry name" value="P-loop containing nucleoside triphosphate hydrolases"/>
    <property type="match status" value="1"/>
</dbReference>
<sequence>MKALRVAVAGNPNVGKTSLFNLLTGSRYKVGNYPGVTVETREGGLRVEGRAVEGVRLVDLPGTYSLTPMAEDEAVAFRALTGADVEAPELVLLVLDATNLGRNLYLALQIFELGLPVVVVLNMVDLAKDAGVGVDARALEAALGLPVVETVARTGEGVPELAARLKSMAGQLELMEQRLVPAPEGGVLARCLADMGGDGPRQRWLLAGRAADRLELAAPSEAERQRVDGLDEEAVREAMAELVGARYAEVDRLLEGLGLGADAAESRDANVAPAMATSEKVDAVLTHRVFGPLIFVAVMALVFQSIFSWADPFMGVIEGGVGWLSEAARSILGPGLFTDLVTEGVIAGVGNVVVFVPQIALLFLFIGLLEDSGYMARAAFIVDRLMARVGLNGKAFVPLLSGYACAIPAIMSTRTIASFKDRVVAILMIPFVSCSARLPVYTLIIGTLFVADERVFGPFTQGGLILLAMYGLSTVSALVLGAVYKRTLLKSPTPPLVLELPPYRLPRIRDTLRHVWDRTLDFLRDAGTIILAVTIVLWGLLTFPRVDPSELSEGETAIERSVAGTVGKAMEPALEPIGQDWRIGVALIGSFAAREVLVSTLGLVYDIEGADEDDAPLRDAMREAKDPETGEPRYSPLSGLALMVFFVYACQCMSTLAVVRRETGGWKWPIFMLVSMTVIAYVAALIVYQGGQLLGFG</sequence>
<feature type="domain" description="FeoB-type G" evidence="16">
    <location>
        <begin position="3"/>
        <end position="171"/>
    </location>
</feature>
<dbReference type="InterPro" id="IPR006073">
    <property type="entry name" value="GTP-bd"/>
</dbReference>
<keyword evidence="18" id="KW-1185">Reference proteome</keyword>
<name>A6GDN7_9BACT</name>
<keyword evidence="5 15" id="KW-0812">Transmembrane</keyword>
<evidence type="ECO:0000256" key="1">
    <source>
        <dbReference type="ARBA" id="ARBA00004651"/>
    </source>
</evidence>
<feature type="binding site" evidence="13">
    <location>
        <begin position="59"/>
        <end position="62"/>
    </location>
    <ligand>
        <name>GTP</name>
        <dbReference type="ChEBI" id="CHEBI:37565"/>
        <label>1</label>
    </ligand>
</feature>
<accession>A6GDN7</accession>
<feature type="transmembrane region" description="Helical" evidence="15">
    <location>
        <begin position="423"/>
        <end position="451"/>
    </location>
</feature>
<feature type="transmembrane region" description="Helical" evidence="15">
    <location>
        <begin position="289"/>
        <end position="307"/>
    </location>
</feature>
<keyword evidence="11 15" id="KW-0472">Membrane</keyword>
<keyword evidence="10 13" id="KW-0342">GTP-binding</keyword>
<dbReference type="PRINTS" id="PR00326">
    <property type="entry name" value="GTP1OBG"/>
</dbReference>
<dbReference type="GO" id="GO:0046872">
    <property type="term" value="F:metal ion binding"/>
    <property type="evidence" value="ECO:0007669"/>
    <property type="project" value="UniProtKB-KW"/>
</dbReference>
<evidence type="ECO:0000256" key="11">
    <source>
        <dbReference type="ARBA" id="ARBA00023136"/>
    </source>
</evidence>
<feature type="binding site" evidence="13">
    <location>
        <begin position="122"/>
        <end position="125"/>
    </location>
    <ligand>
        <name>GTP</name>
        <dbReference type="ChEBI" id="CHEBI:37565"/>
        <label>1</label>
    </ligand>
</feature>
<dbReference type="eggNOG" id="COG0370">
    <property type="taxonomic scope" value="Bacteria"/>
</dbReference>
<gene>
    <name evidence="17" type="ORF">PPSIR1_32884</name>
</gene>
<feature type="transmembrane region" description="Helical" evidence="15">
    <location>
        <begin position="637"/>
        <end position="658"/>
    </location>
</feature>
<evidence type="ECO:0000256" key="8">
    <source>
        <dbReference type="ARBA" id="ARBA00023004"/>
    </source>
</evidence>
<evidence type="ECO:0000256" key="4">
    <source>
        <dbReference type="ARBA" id="ARBA00022496"/>
    </source>
</evidence>
<dbReference type="PANTHER" id="PTHR43185">
    <property type="entry name" value="FERROUS IRON TRANSPORT PROTEIN B"/>
    <property type="match status" value="1"/>
</dbReference>
<evidence type="ECO:0000256" key="3">
    <source>
        <dbReference type="ARBA" id="ARBA00022475"/>
    </source>
</evidence>
<dbReference type="InterPro" id="IPR027417">
    <property type="entry name" value="P-loop_NTPase"/>
</dbReference>
<comment type="subcellular location">
    <subcellularLocation>
        <location evidence="15">Cell inner membrane</location>
        <topology evidence="15">Multi-pass membrane protein</topology>
    </subcellularLocation>
    <subcellularLocation>
        <location evidence="1">Cell membrane</location>
        <topology evidence="1">Multi-pass membrane protein</topology>
    </subcellularLocation>
</comment>
<dbReference type="InterPro" id="IPR030389">
    <property type="entry name" value="G_FEOB_dom"/>
</dbReference>
<dbReference type="PANTHER" id="PTHR43185:SF1">
    <property type="entry name" value="FE(2+) TRANSPORTER FEOB"/>
    <property type="match status" value="1"/>
</dbReference>
<comment type="similarity">
    <text evidence="15">Belongs to the TRAFAC class TrmE-Era-EngA-EngB-Septin-like GTPase superfamily. FeoB GTPase (TC 9.A.8) family.</text>
</comment>
<evidence type="ECO:0000313" key="17">
    <source>
        <dbReference type="EMBL" id="EDM76012.1"/>
    </source>
</evidence>
<evidence type="ECO:0000256" key="10">
    <source>
        <dbReference type="ARBA" id="ARBA00023134"/>
    </source>
</evidence>
<keyword evidence="9" id="KW-0406">Ion transport</keyword>
<dbReference type="GO" id="GO:0005525">
    <property type="term" value="F:GTP binding"/>
    <property type="evidence" value="ECO:0007669"/>
    <property type="project" value="UniProtKB-KW"/>
</dbReference>
<dbReference type="InterPro" id="IPR011640">
    <property type="entry name" value="Fe2_transport_prot_B_C"/>
</dbReference>
<dbReference type="RefSeq" id="WP_006974827.1">
    <property type="nucleotide sequence ID" value="NZ_ABCS01000075.1"/>
</dbReference>
<dbReference type="Pfam" id="PF07670">
    <property type="entry name" value="Gate"/>
    <property type="match status" value="2"/>
</dbReference>
<dbReference type="Gene3D" id="3.40.50.300">
    <property type="entry name" value="P-loop containing nucleotide triphosphate hydrolases"/>
    <property type="match status" value="1"/>
</dbReference>
<keyword evidence="2 15" id="KW-0813">Transport</keyword>
<feature type="binding site" evidence="14">
    <location>
        <position position="21"/>
    </location>
    <ligand>
        <name>Mg(2+)</name>
        <dbReference type="ChEBI" id="CHEBI:18420"/>
        <label>2</label>
    </ligand>
</feature>
<keyword evidence="4 15" id="KW-0410">Iron transport</keyword>
<evidence type="ECO:0000256" key="5">
    <source>
        <dbReference type="ARBA" id="ARBA00022692"/>
    </source>
</evidence>
<proteinExistence type="inferred from homology"/>
<dbReference type="CDD" id="cd01879">
    <property type="entry name" value="FeoB"/>
    <property type="match status" value="1"/>
</dbReference>
<evidence type="ECO:0000256" key="2">
    <source>
        <dbReference type="ARBA" id="ARBA00022448"/>
    </source>
</evidence>
<dbReference type="OrthoDB" id="9809127at2"/>
<evidence type="ECO:0000313" key="18">
    <source>
        <dbReference type="Proteomes" id="UP000005801"/>
    </source>
</evidence>
<evidence type="ECO:0000256" key="13">
    <source>
        <dbReference type="PIRSR" id="PIRSR603373-1"/>
    </source>
</evidence>
<feature type="binding site" evidence="14">
    <location>
        <position position="24"/>
    </location>
    <ligand>
        <name>Mg(2+)</name>
        <dbReference type="ChEBI" id="CHEBI:18420"/>
        <label>2</label>
    </ligand>
</feature>
<organism evidence="17 18">
    <name type="scientific">Plesiocystis pacifica SIR-1</name>
    <dbReference type="NCBI Taxonomy" id="391625"/>
    <lineage>
        <taxon>Bacteria</taxon>
        <taxon>Pseudomonadati</taxon>
        <taxon>Myxococcota</taxon>
        <taxon>Polyangia</taxon>
        <taxon>Nannocystales</taxon>
        <taxon>Nannocystaceae</taxon>
        <taxon>Plesiocystis</taxon>
    </lineage>
</organism>
<dbReference type="AlphaFoldDB" id="A6GDN7"/>
<comment type="caution">
    <text evidence="15">Lacks conserved residue(s) required for the propagation of feature annotation.</text>
</comment>
<dbReference type="GO" id="GO:0005886">
    <property type="term" value="C:plasma membrane"/>
    <property type="evidence" value="ECO:0007669"/>
    <property type="project" value="UniProtKB-SubCell"/>
</dbReference>
<keyword evidence="14" id="KW-0460">Magnesium</keyword>
<dbReference type="GO" id="GO:0015093">
    <property type="term" value="F:ferrous iron transmembrane transporter activity"/>
    <property type="evidence" value="ECO:0007669"/>
    <property type="project" value="UniProtKB-UniRule"/>
</dbReference>
<comment type="function">
    <text evidence="15">Probable transporter of a GTP-driven Fe(2+) uptake system.</text>
</comment>
<dbReference type="InterPro" id="IPR011642">
    <property type="entry name" value="Gate_dom"/>
</dbReference>
<dbReference type="PROSITE" id="PS51711">
    <property type="entry name" value="G_FEOB"/>
    <property type="match status" value="1"/>
</dbReference>
<protein>
    <recommendedName>
        <fullName evidence="12 15">Ferrous iron transport protein B</fullName>
    </recommendedName>
</protein>
<dbReference type="NCBIfam" id="TIGR00437">
    <property type="entry name" value="feoB"/>
    <property type="match status" value="1"/>
</dbReference>
<evidence type="ECO:0000256" key="6">
    <source>
        <dbReference type="ARBA" id="ARBA00022741"/>
    </source>
</evidence>
<feature type="transmembrane region" description="Helical" evidence="15">
    <location>
        <begin position="463"/>
        <end position="484"/>
    </location>
</feature>
<keyword evidence="7 15" id="KW-1133">Transmembrane helix</keyword>
<dbReference type="STRING" id="391625.PPSIR1_32884"/>
<feature type="binding site" evidence="14">
    <location>
        <position position="25"/>
    </location>
    <ligand>
        <name>Mg(2+)</name>
        <dbReference type="ChEBI" id="CHEBI:18420"/>
        <label>2</label>
    </ligand>
</feature>
<keyword evidence="8 15" id="KW-0408">Iron</keyword>
<feature type="transmembrane region" description="Helical" evidence="15">
    <location>
        <begin position="344"/>
        <end position="369"/>
    </location>
</feature>